<protein>
    <submittedName>
        <fullName evidence="2">Pilus assembly protein PilZ</fullName>
    </submittedName>
</protein>
<dbReference type="Proteomes" id="UP001143364">
    <property type="component" value="Unassembled WGS sequence"/>
</dbReference>
<feature type="domain" description="PilZ" evidence="1">
    <location>
        <begin position="125"/>
        <end position="203"/>
    </location>
</feature>
<comment type="caution">
    <text evidence="2">The sequence shown here is derived from an EMBL/GenBank/DDBJ whole genome shotgun (WGS) entry which is preliminary data.</text>
</comment>
<reference evidence="2" key="2">
    <citation type="submission" date="2023-01" db="EMBL/GenBank/DDBJ databases">
        <authorList>
            <person name="Sun Q."/>
            <person name="Evtushenko L."/>
        </authorList>
    </citation>
    <scope>NUCLEOTIDE SEQUENCE</scope>
    <source>
        <strain evidence="2">VKM B-2555</strain>
    </source>
</reference>
<organism evidence="2 3">
    <name type="scientific">Methylopila jiangsuensis</name>
    <dbReference type="NCBI Taxonomy" id="586230"/>
    <lineage>
        <taxon>Bacteria</taxon>
        <taxon>Pseudomonadati</taxon>
        <taxon>Pseudomonadota</taxon>
        <taxon>Alphaproteobacteria</taxon>
        <taxon>Hyphomicrobiales</taxon>
        <taxon>Methylopilaceae</taxon>
        <taxon>Methylopila</taxon>
    </lineage>
</organism>
<sequence length="212" mass="22880">MATLSPGARMQPLDLNHPLNAAPSSVAGTGDDVIAGRCMLMNGQEFACEALRVSLDSAIIIAPHPVNVEARVICYLNNIGILRGWVDRLIPHGFALRLDVREDRKARLAACLEWHSNRVALAAAQRAAPRIVPINRKVEMRLGEELVFPGLILDLSVSGAAILMKPAHIPFVGAVVRAGRRPATVVRAFDKGVGVQFHEPIPSAAFSEHVEL</sequence>
<dbReference type="AlphaFoldDB" id="A0A9W6N3Q8"/>
<evidence type="ECO:0000259" key="1">
    <source>
        <dbReference type="Pfam" id="PF07238"/>
    </source>
</evidence>
<dbReference type="Pfam" id="PF07238">
    <property type="entry name" value="PilZ"/>
    <property type="match status" value="1"/>
</dbReference>
<dbReference type="EMBL" id="BSFK01000009">
    <property type="protein sequence ID" value="GLK76600.1"/>
    <property type="molecule type" value="Genomic_DNA"/>
</dbReference>
<dbReference type="InterPro" id="IPR009875">
    <property type="entry name" value="PilZ_domain"/>
</dbReference>
<keyword evidence="3" id="KW-1185">Reference proteome</keyword>
<evidence type="ECO:0000313" key="3">
    <source>
        <dbReference type="Proteomes" id="UP001143364"/>
    </source>
</evidence>
<proteinExistence type="predicted"/>
<dbReference type="GO" id="GO:0035438">
    <property type="term" value="F:cyclic-di-GMP binding"/>
    <property type="evidence" value="ECO:0007669"/>
    <property type="project" value="InterPro"/>
</dbReference>
<reference evidence="2" key="1">
    <citation type="journal article" date="2014" name="Int. J. Syst. Evol. Microbiol.">
        <title>Complete genome sequence of Corynebacterium casei LMG S-19264T (=DSM 44701T), isolated from a smear-ripened cheese.</title>
        <authorList>
            <consortium name="US DOE Joint Genome Institute (JGI-PGF)"/>
            <person name="Walter F."/>
            <person name="Albersmeier A."/>
            <person name="Kalinowski J."/>
            <person name="Ruckert C."/>
        </authorList>
    </citation>
    <scope>NUCLEOTIDE SEQUENCE</scope>
    <source>
        <strain evidence="2">VKM B-2555</strain>
    </source>
</reference>
<gene>
    <name evidence="2" type="ORF">GCM10008171_18540</name>
</gene>
<evidence type="ECO:0000313" key="2">
    <source>
        <dbReference type="EMBL" id="GLK76600.1"/>
    </source>
</evidence>
<name>A0A9W6N3Q8_9HYPH</name>
<accession>A0A9W6N3Q8</accession>
<dbReference type="SUPFAM" id="SSF141371">
    <property type="entry name" value="PilZ domain-like"/>
    <property type="match status" value="1"/>
</dbReference>